<accession>A0A3N0YVT5</accession>
<keyword evidence="2" id="KW-1185">Reference proteome</keyword>
<proteinExistence type="predicted"/>
<sequence>MGWRLPTIYLLDFKLKKMEASIKECLPLIQGLQKGLQKRFGEFMEDPELISATILLPKFKTSWTDKAHVIKAGMDYILHHLDAIKVTQQNDSQHDASDEDDFFSSIKTVCPLQAGTVSVVKTPKPCDTTLAFCSSLLELGAGRELEGPACWAR</sequence>
<protein>
    <recommendedName>
        <fullName evidence="3">Zinc finger BED domain-containing protein 4</fullName>
    </recommendedName>
</protein>
<dbReference type="Proteomes" id="UP000281406">
    <property type="component" value="Unassembled WGS sequence"/>
</dbReference>
<comment type="caution">
    <text evidence="1">The sequence shown here is derived from an EMBL/GenBank/DDBJ whole genome shotgun (WGS) entry which is preliminary data.</text>
</comment>
<evidence type="ECO:0008006" key="3">
    <source>
        <dbReference type="Google" id="ProtNLM"/>
    </source>
</evidence>
<dbReference type="EMBL" id="RJVU01023003">
    <property type="protein sequence ID" value="ROL50011.1"/>
    <property type="molecule type" value="Genomic_DNA"/>
</dbReference>
<evidence type="ECO:0000313" key="2">
    <source>
        <dbReference type="Proteomes" id="UP000281406"/>
    </source>
</evidence>
<dbReference type="OrthoDB" id="8772022at2759"/>
<organism evidence="1 2">
    <name type="scientific">Anabarilius grahami</name>
    <name type="common">Kanglang fish</name>
    <name type="synonym">Barilius grahami</name>
    <dbReference type="NCBI Taxonomy" id="495550"/>
    <lineage>
        <taxon>Eukaryota</taxon>
        <taxon>Metazoa</taxon>
        <taxon>Chordata</taxon>
        <taxon>Craniata</taxon>
        <taxon>Vertebrata</taxon>
        <taxon>Euteleostomi</taxon>
        <taxon>Actinopterygii</taxon>
        <taxon>Neopterygii</taxon>
        <taxon>Teleostei</taxon>
        <taxon>Ostariophysi</taxon>
        <taxon>Cypriniformes</taxon>
        <taxon>Xenocyprididae</taxon>
        <taxon>Xenocypridinae</taxon>
        <taxon>Xenocypridinae incertae sedis</taxon>
        <taxon>Anabarilius</taxon>
    </lineage>
</organism>
<dbReference type="AlphaFoldDB" id="A0A3N0YVT5"/>
<reference evidence="1 2" key="1">
    <citation type="submission" date="2018-10" db="EMBL/GenBank/DDBJ databases">
        <title>Genome assembly for a Yunnan-Guizhou Plateau 3E fish, Anabarilius grahami (Regan), and its evolutionary and genetic applications.</title>
        <authorList>
            <person name="Jiang W."/>
        </authorList>
    </citation>
    <scope>NUCLEOTIDE SEQUENCE [LARGE SCALE GENOMIC DNA]</scope>
    <source>
        <strain evidence="1">AG-KIZ</strain>
        <tissue evidence="1">Muscle</tissue>
    </source>
</reference>
<name>A0A3N0YVT5_ANAGA</name>
<gene>
    <name evidence="1" type="ORF">DPX16_5770</name>
</gene>
<evidence type="ECO:0000313" key="1">
    <source>
        <dbReference type="EMBL" id="ROL50011.1"/>
    </source>
</evidence>